<dbReference type="Pfam" id="PF01522">
    <property type="entry name" value="Polysacc_deac_1"/>
    <property type="match status" value="1"/>
</dbReference>
<dbReference type="PROSITE" id="PS51257">
    <property type="entry name" value="PROKAR_LIPOPROTEIN"/>
    <property type="match status" value="1"/>
</dbReference>
<evidence type="ECO:0000256" key="4">
    <source>
        <dbReference type="ARBA" id="ARBA00022723"/>
    </source>
</evidence>
<dbReference type="CDD" id="cd10917">
    <property type="entry name" value="CE4_NodB_like_6s_7s"/>
    <property type="match status" value="1"/>
</dbReference>
<dbReference type="InterPro" id="IPR050248">
    <property type="entry name" value="Polysacc_deacetylase_ArnD"/>
</dbReference>
<comment type="function">
    <text evidence="1">Is involved in generating a small heat-stable compound (Nod), an acylated oligomer of N-acetylglucosamine, that stimulates mitosis in various plant protoplasts.</text>
</comment>
<dbReference type="PANTHER" id="PTHR10587:SF133">
    <property type="entry name" value="CHITIN DEACETYLASE 1-RELATED"/>
    <property type="match status" value="1"/>
</dbReference>
<dbReference type="InterPro" id="IPR011330">
    <property type="entry name" value="Glyco_hydro/deAcase_b/a-brl"/>
</dbReference>
<dbReference type="AlphaFoldDB" id="A0A2U2DYQ6"/>
<feature type="signal peptide" evidence="7">
    <location>
        <begin position="1"/>
        <end position="17"/>
    </location>
</feature>
<dbReference type="GO" id="GO:0016020">
    <property type="term" value="C:membrane"/>
    <property type="evidence" value="ECO:0007669"/>
    <property type="project" value="TreeGrafter"/>
</dbReference>
<dbReference type="GO" id="GO:0016810">
    <property type="term" value="F:hydrolase activity, acting on carbon-nitrogen (but not peptide) bonds"/>
    <property type="evidence" value="ECO:0007669"/>
    <property type="project" value="InterPro"/>
</dbReference>
<feature type="domain" description="NodB homology" evidence="8">
    <location>
        <begin position="84"/>
        <end position="263"/>
    </location>
</feature>
<dbReference type="RefSeq" id="WP_109456946.1">
    <property type="nucleotide sequence ID" value="NZ_QFBC01000001.1"/>
</dbReference>
<dbReference type="Proteomes" id="UP000245252">
    <property type="component" value="Unassembled WGS sequence"/>
</dbReference>
<dbReference type="GO" id="GO:0046872">
    <property type="term" value="F:metal ion binding"/>
    <property type="evidence" value="ECO:0007669"/>
    <property type="project" value="UniProtKB-KW"/>
</dbReference>
<evidence type="ECO:0000256" key="3">
    <source>
        <dbReference type="ARBA" id="ARBA00020071"/>
    </source>
</evidence>
<reference evidence="9 10" key="1">
    <citation type="submission" date="2018-05" db="EMBL/GenBank/DDBJ databases">
        <title>The draft genome of strain NS-104.</title>
        <authorList>
            <person name="Hang P."/>
            <person name="Jiang J."/>
        </authorList>
    </citation>
    <scope>NUCLEOTIDE SEQUENCE [LARGE SCALE GENOMIC DNA]</scope>
    <source>
        <strain evidence="9 10">NS-104</strain>
    </source>
</reference>
<dbReference type="GO" id="GO:0005975">
    <property type="term" value="P:carbohydrate metabolic process"/>
    <property type="evidence" value="ECO:0007669"/>
    <property type="project" value="InterPro"/>
</dbReference>
<evidence type="ECO:0000313" key="9">
    <source>
        <dbReference type="EMBL" id="PWE58433.1"/>
    </source>
</evidence>
<proteinExistence type="inferred from homology"/>
<dbReference type="OrthoDB" id="276604at2"/>
<name>A0A2U2DYQ6_9HYPH</name>
<keyword evidence="4" id="KW-0479">Metal-binding</keyword>
<dbReference type="SUPFAM" id="SSF88713">
    <property type="entry name" value="Glycoside hydrolase/deacetylase"/>
    <property type="match status" value="1"/>
</dbReference>
<evidence type="ECO:0000256" key="6">
    <source>
        <dbReference type="ARBA" id="ARBA00032976"/>
    </source>
</evidence>
<keyword evidence="7" id="KW-0732">Signal</keyword>
<evidence type="ECO:0000256" key="2">
    <source>
        <dbReference type="ARBA" id="ARBA00010973"/>
    </source>
</evidence>
<evidence type="ECO:0000256" key="5">
    <source>
        <dbReference type="ARBA" id="ARBA00022801"/>
    </source>
</evidence>
<gene>
    <name evidence="9" type="ORF">DEM27_03865</name>
</gene>
<evidence type="ECO:0000256" key="7">
    <source>
        <dbReference type="SAM" id="SignalP"/>
    </source>
</evidence>
<dbReference type="PANTHER" id="PTHR10587">
    <property type="entry name" value="GLYCOSYL TRANSFERASE-RELATED"/>
    <property type="match status" value="1"/>
</dbReference>
<evidence type="ECO:0000313" key="10">
    <source>
        <dbReference type="Proteomes" id="UP000245252"/>
    </source>
</evidence>
<keyword evidence="5" id="KW-0378">Hydrolase</keyword>
<dbReference type="Gene3D" id="3.20.20.370">
    <property type="entry name" value="Glycoside hydrolase/deacetylase"/>
    <property type="match status" value="1"/>
</dbReference>
<sequence length="282" mass="30592">MSSRLLFPLLAVALALAGCGTKPSPETGSLKTSFAATTPMHHKKGASEPVEMEPAAWVKPSHPGGLSGRTLTVGSLGELKLRPKEVILTFDDGPMPGKTEKVLDILDGYGVKATFLMVGQMAETYPSIARKVVQRGHTIGTHTYRHSNLAGMGYDSALSEIARGEKAVEKATAVNAGFFRFPYLSDSRRLRSALSSRGLVVLDVDVDSKDYFKVGPSAVTMRTMDTLRRRGSGIILMHDIHKRTAIMLPALLAQLKSDGYKVVTLRYKRSRMPNSMLMASAE</sequence>
<protein>
    <recommendedName>
        <fullName evidence="3">Chitooligosaccharide deacetylase</fullName>
    </recommendedName>
    <alternativeName>
        <fullName evidence="6">Nodulation protein B</fullName>
    </alternativeName>
</protein>
<feature type="chain" id="PRO_5015495645" description="Chitooligosaccharide deacetylase" evidence="7">
    <location>
        <begin position="18"/>
        <end position="282"/>
    </location>
</feature>
<keyword evidence="10" id="KW-1185">Reference proteome</keyword>
<dbReference type="PROSITE" id="PS51677">
    <property type="entry name" value="NODB"/>
    <property type="match status" value="1"/>
</dbReference>
<dbReference type="InterPro" id="IPR002509">
    <property type="entry name" value="NODB_dom"/>
</dbReference>
<evidence type="ECO:0000259" key="8">
    <source>
        <dbReference type="PROSITE" id="PS51677"/>
    </source>
</evidence>
<comment type="caution">
    <text evidence="9">The sequence shown here is derived from an EMBL/GenBank/DDBJ whole genome shotgun (WGS) entry which is preliminary data.</text>
</comment>
<accession>A0A2U2DYQ6</accession>
<comment type="similarity">
    <text evidence="2">Belongs to the polysaccharide deacetylase family.</text>
</comment>
<evidence type="ECO:0000256" key="1">
    <source>
        <dbReference type="ARBA" id="ARBA00003236"/>
    </source>
</evidence>
<organism evidence="9 10">
    <name type="scientific">Metarhizobium album</name>
    <dbReference type="NCBI Taxonomy" id="2182425"/>
    <lineage>
        <taxon>Bacteria</taxon>
        <taxon>Pseudomonadati</taxon>
        <taxon>Pseudomonadota</taxon>
        <taxon>Alphaproteobacteria</taxon>
        <taxon>Hyphomicrobiales</taxon>
        <taxon>Rhizobiaceae</taxon>
        <taxon>Metarhizobium</taxon>
    </lineage>
</organism>
<dbReference type="EMBL" id="QFBC01000001">
    <property type="protein sequence ID" value="PWE58433.1"/>
    <property type="molecule type" value="Genomic_DNA"/>
</dbReference>